<accession>A0ABU9J4S5</accession>
<feature type="domain" description="DUF2059" evidence="3">
    <location>
        <begin position="101"/>
        <end position="159"/>
    </location>
</feature>
<feature type="chain" id="PRO_5047024879" evidence="2">
    <location>
        <begin position="31"/>
        <end position="189"/>
    </location>
</feature>
<comment type="caution">
    <text evidence="4">The sequence shown here is derived from an EMBL/GenBank/DDBJ whole genome shotgun (WGS) entry which is preliminary data.</text>
</comment>
<evidence type="ECO:0000256" key="2">
    <source>
        <dbReference type="SAM" id="SignalP"/>
    </source>
</evidence>
<protein>
    <submittedName>
        <fullName evidence="4">DUF2059 domain-containing protein</fullName>
    </submittedName>
</protein>
<dbReference type="InterPro" id="IPR018637">
    <property type="entry name" value="DUF2059"/>
</dbReference>
<name>A0ABU9J4S5_9GAMM</name>
<dbReference type="Pfam" id="PF09832">
    <property type="entry name" value="DUF2059"/>
    <property type="match status" value="1"/>
</dbReference>
<sequence>MKSWSSSASRALPRLLPLFFLALLALPALAAEPSDADIDRLLKASRAESLLAAIVPQMEAVQQQEFDKHFAGKEMTEEQKAEVARIQAKTNEIVRKALSWEEMRPVYLDVYKKTYTREDVRAIAKFYESPAGKSLLDKNPLLMQNIMSAVQQKMGPMLEELQAEIRSIPTDTAVPPPPVSPPQKRRRTR</sequence>
<keyword evidence="2" id="KW-0732">Signal</keyword>
<feature type="signal peptide" evidence="2">
    <location>
        <begin position="1"/>
        <end position="30"/>
    </location>
</feature>
<keyword evidence="5" id="KW-1185">Reference proteome</keyword>
<dbReference type="RefSeq" id="WP_341727431.1">
    <property type="nucleotide sequence ID" value="NZ_JBBWWT010000014.1"/>
</dbReference>
<reference evidence="4 5" key="1">
    <citation type="submission" date="2024-04" db="EMBL/GenBank/DDBJ databases">
        <title>Draft genome sequence of Pseudoxanthomonas putridarboris WD12.</title>
        <authorList>
            <person name="Oh J."/>
        </authorList>
    </citation>
    <scope>NUCLEOTIDE SEQUENCE [LARGE SCALE GENOMIC DNA]</scope>
    <source>
        <strain evidence="4 5">WD12</strain>
    </source>
</reference>
<proteinExistence type="predicted"/>
<evidence type="ECO:0000313" key="4">
    <source>
        <dbReference type="EMBL" id="MEL1266259.1"/>
    </source>
</evidence>
<gene>
    <name evidence="4" type="ORF">AAD027_18055</name>
</gene>
<dbReference type="EMBL" id="JBBWWT010000014">
    <property type="protein sequence ID" value="MEL1266259.1"/>
    <property type="molecule type" value="Genomic_DNA"/>
</dbReference>
<dbReference type="Proteomes" id="UP001459204">
    <property type="component" value="Unassembled WGS sequence"/>
</dbReference>
<organism evidence="4 5">
    <name type="scientific">Pseudoxanthomonas putridarboris</name>
    <dbReference type="NCBI Taxonomy" id="752605"/>
    <lineage>
        <taxon>Bacteria</taxon>
        <taxon>Pseudomonadati</taxon>
        <taxon>Pseudomonadota</taxon>
        <taxon>Gammaproteobacteria</taxon>
        <taxon>Lysobacterales</taxon>
        <taxon>Lysobacteraceae</taxon>
        <taxon>Pseudoxanthomonas</taxon>
    </lineage>
</organism>
<evidence type="ECO:0000313" key="5">
    <source>
        <dbReference type="Proteomes" id="UP001459204"/>
    </source>
</evidence>
<evidence type="ECO:0000259" key="3">
    <source>
        <dbReference type="Pfam" id="PF09832"/>
    </source>
</evidence>
<evidence type="ECO:0000256" key="1">
    <source>
        <dbReference type="SAM" id="MobiDB-lite"/>
    </source>
</evidence>
<feature type="region of interest" description="Disordered" evidence="1">
    <location>
        <begin position="166"/>
        <end position="189"/>
    </location>
</feature>